<dbReference type="RefSeq" id="WP_173577593.1">
    <property type="nucleotide sequence ID" value="NZ_WOSW01000020.1"/>
</dbReference>
<evidence type="ECO:0000313" key="4">
    <source>
        <dbReference type="Proteomes" id="UP000615326"/>
    </source>
</evidence>
<organism evidence="3 4">
    <name type="scientific">Acetobacter fallax</name>
    <dbReference type="NCBI Taxonomy" id="1737473"/>
    <lineage>
        <taxon>Bacteria</taxon>
        <taxon>Pseudomonadati</taxon>
        <taxon>Pseudomonadota</taxon>
        <taxon>Alphaproteobacteria</taxon>
        <taxon>Acetobacterales</taxon>
        <taxon>Acetobacteraceae</taxon>
        <taxon>Acetobacter</taxon>
    </lineage>
</organism>
<dbReference type="PROSITE" id="PS51123">
    <property type="entry name" value="OMPA_2"/>
    <property type="match status" value="1"/>
</dbReference>
<proteinExistence type="predicted"/>
<feature type="domain" description="OmpA-like" evidence="2">
    <location>
        <begin position="15"/>
        <end position="125"/>
    </location>
</feature>
<dbReference type="EMBL" id="WOSW01000020">
    <property type="protein sequence ID" value="NHO33061.1"/>
    <property type="molecule type" value="Genomic_DNA"/>
</dbReference>
<dbReference type="Proteomes" id="UP000615326">
    <property type="component" value="Unassembled WGS sequence"/>
</dbReference>
<reference evidence="3 4" key="1">
    <citation type="journal article" date="2020" name="Int. J. Syst. Evol. Microbiol.">
        <title>Novel acetic acid bacteria from cider fermentations: Acetobacter conturbans sp. nov. and Acetobacter fallax sp. nov.</title>
        <authorList>
            <person name="Sombolestani A.S."/>
            <person name="Cleenwerck I."/>
            <person name="Cnockaert M."/>
            <person name="Borremans W."/>
            <person name="Wieme A.D."/>
            <person name="De Vuyst L."/>
            <person name="Vandamme P."/>
        </authorList>
    </citation>
    <scope>NUCLEOTIDE SEQUENCE [LARGE SCALE GENOMIC DNA]</scope>
    <source>
        <strain evidence="3 4">LMG 1637</strain>
    </source>
</reference>
<evidence type="ECO:0000313" key="3">
    <source>
        <dbReference type="EMBL" id="NHO33061.1"/>
    </source>
</evidence>
<evidence type="ECO:0000256" key="1">
    <source>
        <dbReference type="PROSITE-ProRule" id="PRU00473"/>
    </source>
</evidence>
<evidence type="ECO:0000259" key="2">
    <source>
        <dbReference type="PROSITE" id="PS51123"/>
    </source>
</evidence>
<sequence>MRRLLPVVGLCFLAGCATGPGRQYVVFFGGGSTALDDSAKNVVAEAASWSARRPNLMVEVEGYARNGGDLSADELLAIDRAKVVAQQLVADGVPVNRILQKPRAPSNADGVVGSRRVEIELVSSS</sequence>
<keyword evidence="1" id="KW-0472">Membrane</keyword>
<dbReference type="Pfam" id="PF00691">
    <property type="entry name" value="OmpA"/>
    <property type="match status" value="1"/>
</dbReference>
<name>A0ABX0KA64_9PROT</name>
<dbReference type="InterPro" id="IPR006665">
    <property type="entry name" value="OmpA-like"/>
</dbReference>
<keyword evidence="4" id="KW-1185">Reference proteome</keyword>
<dbReference type="Gene3D" id="3.30.1330.60">
    <property type="entry name" value="OmpA-like domain"/>
    <property type="match status" value="1"/>
</dbReference>
<dbReference type="PROSITE" id="PS51257">
    <property type="entry name" value="PROKAR_LIPOPROTEIN"/>
    <property type="match status" value="1"/>
</dbReference>
<dbReference type="InterPro" id="IPR036737">
    <property type="entry name" value="OmpA-like_sf"/>
</dbReference>
<protein>
    <submittedName>
        <fullName evidence="3">OmpA family protein</fullName>
    </submittedName>
</protein>
<gene>
    <name evidence="3" type="ORF">GOB84_10925</name>
</gene>
<dbReference type="SUPFAM" id="SSF103088">
    <property type="entry name" value="OmpA-like"/>
    <property type="match status" value="1"/>
</dbReference>
<comment type="caution">
    <text evidence="3">The sequence shown here is derived from an EMBL/GenBank/DDBJ whole genome shotgun (WGS) entry which is preliminary data.</text>
</comment>
<accession>A0ABX0KA64</accession>